<evidence type="ECO:0000313" key="3">
    <source>
        <dbReference type="Proteomes" id="UP000094565"/>
    </source>
</evidence>
<dbReference type="PANTHER" id="PTHR11750:SF26">
    <property type="entry name" value="PROTEIN N-TERMINAL AMIDASE"/>
    <property type="match status" value="1"/>
</dbReference>
<dbReference type="Proteomes" id="UP000094565">
    <property type="component" value="Chromosome 3"/>
</dbReference>
<name>A0A1B2JG84_PICPA</name>
<dbReference type="GO" id="GO:0070773">
    <property type="term" value="F:protein-N-terminal glutamine amidohydrolase activity"/>
    <property type="evidence" value="ECO:0007669"/>
    <property type="project" value="InterPro"/>
</dbReference>
<dbReference type="Pfam" id="PF00795">
    <property type="entry name" value="CN_hydrolase"/>
    <property type="match status" value="1"/>
</dbReference>
<evidence type="ECO:0000313" key="2">
    <source>
        <dbReference type="EMBL" id="ANZ77012.1"/>
    </source>
</evidence>
<dbReference type="CDD" id="cd07566">
    <property type="entry name" value="ScNTA1_like"/>
    <property type="match status" value="1"/>
</dbReference>
<dbReference type="AlphaFoldDB" id="A0A1B2JG84"/>
<dbReference type="InterPro" id="IPR039703">
    <property type="entry name" value="Nta1"/>
</dbReference>
<dbReference type="Gene3D" id="3.60.110.10">
    <property type="entry name" value="Carbon-nitrogen hydrolase"/>
    <property type="match status" value="1"/>
</dbReference>
<dbReference type="PROSITE" id="PS50263">
    <property type="entry name" value="CN_HYDROLASE"/>
    <property type="match status" value="1"/>
</dbReference>
<keyword evidence="3" id="KW-1185">Reference proteome</keyword>
<feature type="domain" description="CN hydrolase" evidence="1">
    <location>
        <begin position="3"/>
        <end position="356"/>
    </location>
</feature>
<dbReference type="SUPFAM" id="SSF56317">
    <property type="entry name" value="Carbon-nitrogen hydrolase"/>
    <property type="match status" value="1"/>
</dbReference>
<dbReference type="PANTHER" id="PTHR11750">
    <property type="entry name" value="PROTEIN N-TERMINAL AMIDASE"/>
    <property type="match status" value="1"/>
</dbReference>
<dbReference type="GO" id="GO:0030163">
    <property type="term" value="P:protein catabolic process"/>
    <property type="evidence" value="ECO:0007669"/>
    <property type="project" value="TreeGrafter"/>
</dbReference>
<organism evidence="2 3">
    <name type="scientific">Komagataella pastoris</name>
    <name type="common">Yeast</name>
    <name type="synonym">Pichia pastoris</name>
    <dbReference type="NCBI Taxonomy" id="4922"/>
    <lineage>
        <taxon>Eukaryota</taxon>
        <taxon>Fungi</taxon>
        <taxon>Dikarya</taxon>
        <taxon>Ascomycota</taxon>
        <taxon>Saccharomycotina</taxon>
        <taxon>Pichiomycetes</taxon>
        <taxon>Pichiales</taxon>
        <taxon>Pichiaceae</taxon>
        <taxon>Komagataella</taxon>
    </lineage>
</organism>
<dbReference type="EMBL" id="CP014586">
    <property type="protein sequence ID" value="ANZ77012.1"/>
    <property type="molecule type" value="Genomic_DNA"/>
</dbReference>
<reference evidence="2 3" key="1">
    <citation type="submission" date="2016-02" db="EMBL/GenBank/DDBJ databases">
        <title>Comparative genomic and transcriptomic foundation for Pichia pastoris.</title>
        <authorList>
            <person name="Love K.R."/>
            <person name="Shah K.A."/>
            <person name="Whittaker C.A."/>
            <person name="Wu J."/>
            <person name="Bartlett M.C."/>
            <person name="Ma D."/>
            <person name="Leeson R.L."/>
            <person name="Priest M."/>
            <person name="Young S.K."/>
            <person name="Love J.C."/>
        </authorList>
    </citation>
    <scope>NUCLEOTIDE SEQUENCE [LARGE SCALE GENOMIC DNA]</scope>
    <source>
        <strain evidence="2 3">ATCC 28485</strain>
    </source>
</reference>
<accession>A0A1B2JG84</accession>
<protein>
    <submittedName>
        <fullName evidence="2">BA75_03951T0</fullName>
    </submittedName>
</protein>
<sequence>MKLRIACLQLNPKLGEFEENANFAYSLLQETFKEKQVKKPNLLVLPELALTGYNFQSQQWIEPFLEETAKGASTQWAQKVSRTWDCFTLIGYPEKSLENPPRIYNSAVLVSPQGKVINNYRKSFLYEADEHWGCSESSDRFQTIDLSIDGKIVKTSFGICMDLNPYKFEAPFTDFEFSGHCLKTGARLILCPMAWLSPLSPSIKKDLSEIEKSRLEKLYLEKMDNVEFKLSNELKKDEVLPTRINETLETVNFEPSKPDYSNINYWILRFFPFLTHVYKRDVLKENAVAVLCNRVGIESDVLYGGSTTILNFNGKLPATQEELELYGQTNSLNPSVEVLGALGMGQQGILVRDIELT</sequence>
<evidence type="ECO:0000259" key="1">
    <source>
        <dbReference type="PROSITE" id="PS50263"/>
    </source>
</evidence>
<dbReference type="InterPro" id="IPR036526">
    <property type="entry name" value="C-N_Hydrolase_sf"/>
</dbReference>
<dbReference type="OrthoDB" id="201515at2759"/>
<dbReference type="InterPro" id="IPR003010">
    <property type="entry name" value="C-N_Hydrolase"/>
</dbReference>
<proteinExistence type="predicted"/>
<gene>
    <name evidence="2" type="primary">NTA1</name>
    <name evidence="2" type="ORF">ATY40_BA7503951</name>
</gene>
<dbReference type="GO" id="GO:0008418">
    <property type="term" value="F:protein-N-terminal asparagine amidohydrolase activity"/>
    <property type="evidence" value="ECO:0007669"/>
    <property type="project" value="InterPro"/>
</dbReference>